<gene>
    <name evidence="1" type="ORF">GCM10007989_13550</name>
</gene>
<evidence type="ECO:0000313" key="2">
    <source>
        <dbReference type="Proteomes" id="UP000646579"/>
    </source>
</evidence>
<proteinExistence type="predicted"/>
<reference evidence="1" key="1">
    <citation type="journal article" date="2014" name="Int. J. Syst. Evol. Microbiol.">
        <title>Complete genome sequence of Corynebacterium casei LMG S-19264T (=DSM 44701T), isolated from a smear-ripened cheese.</title>
        <authorList>
            <consortium name="US DOE Joint Genome Institute (JGI-PGF)"/>
            <person name="Walter F."/>
            <person name="Albersmeier A."/>
            <person name="Kalinowski J."/>
            <person name="Ruckert C."/>
        </authorList>
    </citation>
    <scope>NUCLEOTIDE SEQUENCE</scope>
    <source>
        <strain evidence="1">KCTC 32437</strain>
    </source>
</reference>
<organism evidence="1 2">
    <name type="scientific">Devosia pacifica</name>
    <dbReference type="NCBI Taxonomy" id="1335967"/>
    <lineage>
        <taxon>Bacteria</taxon>
        <taxon>Pseudomonadati</taxon>
        <taxon>Pseudomonadota</taxon>
        <taxon>Alphaproteobacteria</taxon>
        <taxon>Hyphomicrobiales</taxon>
        <taxon>Devosiaceae</taxon>
        <taxon>Devosia</taxon>
    </lineage>
</organism>
<evidence type="ECO:0000313" key="1">
    <source>
        <dbReference type="EMBL" id="GHA19322.1"/>
    </source>
</evidence>
<reference evidence="1" key="2">
    <citation type="submission" date="2020-09" db="EMBL/GenBank/DDBJ databases">
        <authorList>
            <person name="Sun Q."/>
            <person name="Kim S."/>
        </authorList>
    </citation>
    <scope>NUCLEOTIDE SEQUENCE</scope>
    <source>
        <strain evidence="1">KCTC 32437</strain>
    </source>
</reference>
<dbReference type="EMBL" id="BMZE01000001">
    <property type="protein sequence ID" value="GHA19322.1"/>
    <property type="molecule type" value="Genomic_DNA"/>
</dbReference>
<dbReference type="AlphaFoldDB" id="A0A918S1J2"/>
<name>A0A918S1J2_9HYPH</name>
<dbReference type="Proteomes" id="UP000646579">
    <property type="component" value="Unassembled WGS sequence"/>
</dbReference>
<sequence>MSRHGDGETPVSGLVTMHAVRRYAERAMHISIHEDLSDQGALAAIADQGIDLNTIRERIRSKCAIPAQMGACAVHFDGVKAVIKDGSVVSIIFKRPPVMRPSLNEWSLPNF</sequence>
<accession>A0A918S1J2</accession>
<keyword evidence="2" id="KW-1185">Reference proteome</keyword>
<protein>
    <submittedName>
        <fullName evidence="1">Uncharacterized protein</fullName>
    </submittedName>
</protein>
<comment type="caution">
    <text evidence="1">The sequence shown here is derived from an EMBL/GenBank/DDBJ whole genome shotgun (WGS) entry which is preliminary data.</text>
</comment>